<feature type="compositionally biased region" description="Basic and acidic residues" evidence="1">
    <location>
        <begin position="249"/>
        <end position="258"/>
    </location>
</feature>
<dbReference type="InParanoid" id="D8TPC9"/>
<sequence length="274" mass="29100">MVDVAGAKDGYGAVSPASDTKLWASEPKAPNQKTATAMDIEESQCLEQDAMPERPASIEPEAPVTAEAGCPVEPDRPVSAESDNPARAAFRARFSARSPDDMTPSPITFKSSRSLNRSIGVRRRNSDPSSNLELILPPLAAATVNPTAKEDDYPDDAEEEDQGPDPLREQFELTKETNPLLAIGRKATSNGILSCKASERSMKSLKSHKRLAVGFALADGASGVLDRPASSGHKSDSTSSRGTGDLDPDDHMEAERFASESSMPAEVPAPVVVQ</sequence>
<keyword evidence="3" id="KW-1185">Reference proteome</keyword>
<protein>
    <submittedName>
        <fullName evidence="2">Uncharacterized protein</fullName>
    </submittedName>
</protein>
<accession>D8TPC9</accession>
<feature type="region of interest" description="Disordered" evidence="1">
    <location>
        <begin position="47"/>
        <end position="171"/>
    </location>
</feature>
<evidence type="ECO:0000313" key="3">
    <source>
        <dbReference type="Proteomes" id="UP000001058"/>
    </source>
</evidence>
<evidence type="ECO:0000313" key="2">
    <source>
        <dbReference type="EMBL" id="EFJ50740.1"/>
    </source>
</evidence>
<dbReference type="RefSeq" id="XP_002948333.1">
    <property type="nucleotide sequence ID" value="XM_002948287.1"/>
</dbReference>
<dbReference type="GeneID" id="9623960"/>
<feature type="region of interest" description="Disordered" evidence="1">
    <location>
        <begin position="222"/>
        <end position="274"/>
    </location>
</feature>
<dbReference type="Proteomes" id="UP000001058">
    <property type="component" value="Unassembled WGS sequence"/>
</dbReference>
<feature type="compositionally biased region" description="Low complexity" evidence="1">
    <location>
        <begin position="86"/>
        <end position="97"/>
    </location>
</feature>
<gene>
    <name evidence="2" type="ORF">VOLCADRAFT_88573</name>
</gene>
<dbReference type="KEGG" id="vcn:VOLCADRAFT_88573"/>
<dbReference type="AlphaFoldDB" id="D8TPC9"/>
<proteinExistence type="predicted"/>
<feature type="region of interest" description="Disordered" evidence="1">
    <location>
        <begin position="1"/>
        <end position="35"/>
    </location>
</feature>
<reference evidence="2 3" key="1">
    <citation type="journal article" date="2010" name="Science">
        <title>Genomic analysis of organismal complexity in the multicellular green alga Volvox carteri.</title>
        <authorList>
            <person name="Prochnik S.E."/>
            <person name="Umen J."/>
            <person name="Nedelcu A.M."/>
            <person name="Hallmann A."/>
            <person name="Miller S.M."/>
            <person name="Nishii I."/>
            <person name="Ferris P."/>
            <person name="Kuo A."/>
            <person name="Mitros T."/>
            <person name="Fritz-Laylin L.K."/>
            <person name="Hellsten U."/>
            <person name="Chapman J."/>
            <person name="Simakov O."/>
            <person name="Rensing S.A."/>
            <person name="Terry A."/>
            <person name="Pangilinan J."/>
            <person name="Kapitonov V."/>
            <person name="Jurka J."/>
            <person name="Salamov A."/>
            <person name="Shapiro H."/>
            <person name="Schmutz J."/>
            <person name="Grimwood J."/>
            <person name="Lindquist E."/>
            <person name="Lucas S."/>
            <person name="Grigoriev I.V."/>
            <person name="Schmitt R."/>
            <person name="Kirk D."/>
            <person name="Rokhsar D.S."/>
        </authorList>
    </citation>
    <scope>NUCLEOTIDE SEQUENCE [LARGE SCALE GENOMIC DNA]</scope>
    <source>
        <strain evidence="3">f. Nagariensis / Eve</strain>
    </source>
</reference>
<feature type="compositionally biased region" description="Polar residues" evidence="1">
    <location>
        <begin position="105"/>
        <end position="117"/>
    </location>
</feature>
<feature type="compositionally biased region" description="Acidic residues" evidence="1">
    <location>
        <begin position="152"/>
        <end position="163"/>
    </location>
</feature>
<dbReference type="OrthoDB" id="552214at2759"/>
<dbReference type="EMBL" id="GL378330">
    <property type="protein sequence ID" value="EFJ50740.1"/>
    <property type="molecule type" value="Genomic_DNA"/>
</dbReference>
<name>D8TPC9_VOLCA</name>
<evidence type="ECO:0000256" key="1">
    <source>
        <dbReference type="SAM" id="MobiDB-lite"/>
    </source>
</evidence>
<organism evidence="3">
    <name type="scientific">Volvox carteri f. nagariensis</name>
    <dbReference type="NCBI Taxonomy" id="3068"/>
    <lineage>
        <taxon>Eukaryota</taxon>
        <taxon>Viridiplantae</taxon>
        <taxon>Chlorophyta</taxon>
        <taxon>core chlorophytes</taxon>
        <taxon>Chlorophyceae</taxon>
        <taxon>CS clade</taxon>
        <taxon>Chlamydomonadales</taxon>
        <taxon>Volvocaceae</taxon>
        <taxon>Volvox</taxon>
    </lineage>
</organism>